<dbReference type="SMART" id="SM00418">
    <property type="entry name" value="HTH_ARSR"/>
    <property type="match status" value="1"/>
</dbReference>
<dbReference type="RefSeq" id="WP_110779901.1">
    <property type="nucleotide sequence ID" value="NZ_QJTI01000003.1"/>
</dbReference>
<evidence type="ECO:0000259" key="4">
    <source>
        <dbReference type="PROSITE" id="PS50987"/>
    </source>
</evidence>
<dbReference type="InterPro" id="IPR036388">
    <property type="entry name" value="WH-like_DNA-bd_sf"/>
</dbReference>
<keyword evidence="1" id="KW-0805">Transcription regulation</keyword>
<dbReference type="PANTHER" id="PTHR43132:SF2">
    <property type="entry name" value="ARSENICAL RESISTANCE OPERON REPRESSOR ARSR-RELATED"/>
    <property type="match status" value="1"/>
</dbReference>
<dbReference type="GO" id="GO:0003700">
    <property type="term" value="F:DNA-binding transcription factor activity"/>
    <property type="evidence" value="ECO:0007669"/>
    <property type="project" value="InterPro"/>
</dbReference>
<evidence type="ECO:0000313" key="6">
    <source>
        <dbReference type="Proteomes" id="UP000248148"/>
    </source>
</evidence>
<dbReference type="AlphaFoldDB" id="A0A318TXX4"/>
<reference evidence="5 6" key="1">
    <citation type="submission" date="2018-06" db="EMBL/GenBank/DDBJ databases">
        <title>Genomic Encyclopedia of Archaeal and Bacterial Type Strains, Phase II (KMG-II): from individual species to whole genera.</title>
        <authorList>
            <person name="Goeker M."/>
        </authorList>
    </citation>
    <scope>NUCLEOTIDE SEQUENCE [LARGE SCALE GENOMIC DNA]</scope>
    <source>
        <strain evidence="5 6">JCM 11668</strain>
    </source>
</reference>
<dbReference type="InterPro" id="IPR051011">
    <property type="entry name" value="Metal_resp_trans_reg"/>
</dbReference>
<dbReference type="Gene3D" id="1.10.10.10">
    <property type="entry name" value="Winged helix-like DNA-binding domain superfamily/Winged helix DNA-binding domain"/>
    <property type="match status" value="1"/>
</dbReference>
<evidence type="ECO:0000256" key="3">
    <source>
        <dbReference type="ARBA" id="ARBA00023163"/>
    </source>
</evidence>
<dbReference type="InterPro" id="IPR001845">
    <property type="entry name" value="HTH_ArsR_DNA-bd_dom"/>
</dbReference>
<evidence type="ECO:0000256" key="2">
    <source>
        <dbReference type="ARBA" id="ARBA00023125"/>
    </source>
</evidence>
<dbReference type="Pfam" id="PF12840">
    <property type="entry name" value="HTH_20"/>
    <property type="match status" value="1"/>
</dbReference>
<dbReference type="PANTHER" id="PTHR43132">
    <property type="entry name" value="ARSENICAL RESISTANCE OPERON REPRESSOR ARSR-RELATED"/>
    <property type="match status" value="1"/>
</dbReference>
<accession>A0A318TXX4</accession>
<gene>
    <name evidence="5" type="ORF">BJ122_103163</name>
</gene>
<dbReference type="GO" id="GO:0003677">
    <property type="term" value="F:DNA binding"/>
    <property type="evidence" value="ECO:0007669"/>
    <property type="project" value="UniProtKB-KW"/>
</dbReference>
<organism evidence="5 6">
    <name type="scientific">Rhodopseudomonas faecalis</name>
    <dbReference type="NCBI Taxonomy" id="99655"/>
    <lineage>
        <taxon>Bacteria</taxon>
        <taxon>Pseudomonadati</taxon>
        <taxon>Pseudomonadota</taxon>
        <taxon>Alphaproteobacteria</taxon>
        <taxon>Hyphomicrobiales</taxon>
        <taxon>Nitrobacteraceae</taxon>
        <taxon>Rhodopseudomonas</taxon>
    </lineage>
</organism>
<dbReference type="CDD" id="cd00090">
    <property type="entry name" value="HTH_ARSR"/>
    <property type="match status" value="1"/>
</dbReference>
<dbReference type="InterPro" id="IPR011991">
    <property type="entry name" value="ArsR-like_HTH"/>
</dbReference>
<keyword evidence="6" id="KW-1185">Reference proteome</keyword>
<comment type="caution">
    <text evidence="5">The sequence shown here is derived from an EMBL/GenBank/DDBJ whole genome shotgun (WGS) entry which is preliminary data.</text>
</comment>
<evidence type="ECO:0000313" key="5">
    <source>
        <dbReference type="EMBL" id="PYF04509.1"/>
    </source>
</evidence>
<dbReference type="EMBL" id="QJTI01000003">
    <property type="protein sequence ID" value="PYF04509.1"/>
    <property type="molecule type" value="Genomic_DNA"/>
</dbReference>
<dbReference type="PROSITE" id="PS50987">
    <property type="entry name" value="HTH_ARSR_2"/>
    <property type="match status" value="1"/>
</dbReference>
<feature type="domain" description="HTH arsR-type" evidence="4">
    <location>
        <begin position="1"/>
        <end position="95"/>
    </location>
</feature>
<dbReference type="OrthoDB" id="9804742at2"/>
<protein>
    <submittedName>
        <fullName evidence="5">ArsR family transcriptional regulator</fullName>
    </submittedName>
</protein>
<name>A0A318TXX4_9BRAD</name>
<evidence type="ECO:0000256" key="1">
    <source>
        <dbReference type="ARBA" id="ARBA00023015"/>
    </source>
</evidence>
<proteinExistence type="predicted"/>
<sequence>MESKAVIEALSALAQETRLAVFRMLVRCEPDGMAAGDLAKTVGVPANTMSVHLNVLSRAGLVSSTRHSRSIVYRADLDRFRALMTFMLKDCCGGRSEICAPLIADLVPCCPPKETVDG</sequence>
<dbReference type="SUPFAM" id="SSF46785">
    <property type="entry name" value="Winged helix' DNA-binding domain"/>
    <property type="match status" value="1"/>
</dbReference>
<keyword evidence="2" id="KW-0238">DNA-binding</keyword>
<dbReference type="InterPro" id="IPR036390">
    <property type="entry name" value="WH_DNA-bd_sf"/>
</dbReference>
<dbReference type="Proteomes" id="UP000248148">
    <property type="component" value="Unassembled WGS sequence"/>
</dbReference>
<dbReference type="NCBIfam" id="NF033788">
    <property type="entry name" value="HTH_metalloreg"/>
    <property type="match status" value="1"/>
</dbReference>
<keyword evidence="3" id="KW-0804">Transcription</keyword>
<dbReference type="PRINTS" id="PR00778">
    <property type="entry name" value="HTHARSR"/>
</dbReference>